<keyword evidence="2" id="KW-0233">DNA recombination</keyword>
<name>A0ABT3I5W0_9GAMM</name>
<proteinExistence type="predicted"/>
<gene>
    <name evidence="4" type="ORF">OHT75_02980</name>
</gene>
<dbReference type="EMBL" id="JAPDMX010000003">
    <property type="protein sequence ID" value="MCW3171442.1"/>
    <property type="molecule type" value="Genomic_DNA"/>
</dbReference>
<accession>A0ABT3I5W0</accession>
<reference evidence="4" key="1">
    <citation type="submission" date="2022-10" db="EMBL/GenBank/DDBJ databases">
        <title>Shewanella flava sp. nov, isolated from the estuary of the Fenhe River into the Yellow River.</title>
        <authorList>
            <person name="Li Y."/>
        </authorList>
    </citation>
    <scope>NUCLEOTIDE SEQUENCE</scope>
    <source>
        <strain evidence="4">FYR11-62</strain>
    </source>
</reference>
<dbReference type="Gene3D" id="1.10.443.10">
    <property type="entry name" value="Intergrase catalytic core"/>
    <property type="match status" value="1"/>
</dbReference>
<dbReference type="CDD" id="cd00796">
    <property type="entry name" value="INT_Rci_Hp1_C"/>
    <property type="match status" value="1"/>
</dbReference>
<feature type="domain" description="Tyr recombinase" evidence="3">
    <location>
        <begin position="181"/>
        <end position="354"/>
    </location>
</feature>
<evidence type="ECO:0000313" key="5">
    <source>
        <dbReference type="Proteomes" id="UP001163714"/>
    </source>
</evidence>
<comment type="caution">
    <text evidence="4">The sequence shown here is derived from an EMBL/GenBank/DDBJ whole genome shotgun (WGS) entry which is preliminary data.</text>
</comment>
<organism evidence="4 5">
    <name type="scientific">Shewanella subflava</name>
    <dbReference type="NCBI Taxonomy" id="2986476"/>
    <lineage>
        <taxon>Bacteria</taxon>
        <taxon>Pseudomonadati</taxon>
        <taxon>Pseudomonadota</taxon>
        <taxon>Gammaproteobacteria</taxon>
        <taxon>Alteromonadales</taxon>
        <taxon>Shewanellaceae</taxon>
        <taxon>Shewanella</taxon>
    </lineage>
</organism>
<dbReference type="InterPro" id="IPR013762">
    <property type="entry name" value="Integrase-like_cat_sf"/>
</dbReference>
<dbReference type="PROSITE" id="PS51898">
    <property type="entry name" value="TYR_RECOMBINASE"/>
    <property type="match status" value="1"/>
</dbReference>
<sequence length="354" mass="40925">MASYSIQKRDKADGTSKYRCLIRVKKKGKILYTEQRTFTKKLTAETWGKERIVEIEKNGFEDQVSTIPTLGKIIDQVLNDPNIDSAIGRSKRFCLKLLRDCEIAKHLINQIKPQHIIEHCQQRKTSGTGPSTIAIDISVIRWLLKIAKSNFGHDVSQSAIIDAYEALYAQNLIAKSARRSRRPTTIELEKLKVGLQQRSDQRTAHIPYVDLLEFSILSCMRIGEVCRIRWDDVDDEQKAVVVRDRKDPRKKAGNHMLVPLLGGAWELIQKQPRNDDRIFPFNERSVSAGFQRVRTELGIEDLRYHDLRREGASRLFEKGYTFDEVAQVTGHRNINTLWQVYTELFPKRLHDKDV</sequence>
<dbReference type="SUPFAM" id="SSF56349">
    <property type="entry name" value="DNA breaking-rejoining enzymes"/>
    <property type="match status" value="1"/>
</dbReference>
<dbReference type="PANTHER" id="PTHR30349">
    <property type="entry name" value="PHAGE INTEGRASE-RELATED"/>
    <property type="match status" value="1"/>
</dbReference>
<keyword evidence="1" id="KW-0229">DNA integration</keyword>
<dbReference type="PANTHER" id="PTHR30349:SF94">
    <property type="entry name" value="INTEGRASE_RECOMBINASE HI_1414-RELATED"/>
    <property type="match status" value="1"/>
</dbReference>
<dbReference type="InterPro" id="IPR011010">
    <property type="entry name" value="DNA_brk_join_enz"/>
</dbReference>
<dbReference type="InterPro" id="IPR050090">
    <property type="entry name" value="Tyrosine_recombinase_XerCD"/>
</dbReference>
<evidence type="ECO:0000259" key="3">
    <source>
        <dbReference type="PROSITE" id="PS51898"/>
    </source>
</evidence>
<keyword evidence="5" id="KW-1185">Reference proteome</keyword>
<evidence type="ECO:0000256" key="1">
    <source>
        <dbReference type="ARBA" id="ARBA00022908"/>
    </source>
</evidence>
<evidence type="ECO:0000256" key="2">
    <source>
        <dbReference type="ARBA" id="ARBA00023172"/>
    </source>
</evidence>
<dbReference type="InterPro" id="IPR002104">
    <property type="entry name" value="Integrase_catalytic"/>
</dbReference>
<dbReference type="Proteomes" id="UP001163714">
    <property type="component" value="Unassembled WGS sequence"/>
</dbReference>
<evidence type="ECO:0000313" key="4">
    <source>
        <dbReference type="EMBL" id="MCW3171442.1"/>
    </source>
</evidence>
<dbReference type="Pfam" id="PF00589">
    <property type="entry name" value="Phage_integrase"/>
    <property type="match status" value="1"/>
</dbReference>
<protein>
    <submittedName>
        <fullName evidence="4">Site-specific integrase</fullName>
    </submittedName>
</protein>
<dbReference type="RefSeq" id="WP_264724946.1">
    <property type="nucleotide sequence ID" value="NZ_JAPDMX010000003.1"/>
</dbReference>